<evidence type="ECO:0000259" key="2">
    <source>
        <dbReference type="Pfam" id="PF09130"/>
    </source>
</evidence>
<dbReference type="PANTHER" id="PTHR43580:SF2">
    <property type="entry name" value="CYTOKINE-LIKE NUCLEAR FACTOR N-PAC"/>
    <property type="match status" value="1"/>
</dbReference>
<protein>
    <submittedName>
        <fullName evidence="3">Dehydrogenase</fullName>
    </submittedName>
</protein>
<dbReference type="KEGG" id="cmic:caldi_02670"/>
<keyword evidence="4" id="KW-1185">Reference proteome</keyword>
<dbReference type="InterPro" id="IPR051265">
    <property type="entry name" value="HIBADH-related_NP60_sf"/>
</dbReference>
<dbReference type="SUPFAM" id="SSF48179">
    <property type="entry name" value="6-phosphogluconate dehydrogenase C-terminal domain-like"/>
    <property type="match status" value="1"/>
</dbReference>
<evidence type="ECO:0000313" key="4">
    <source>
        <dbReference type="Proteomes" id="UP001163687"/>
    </source>
</evidence>
<dbReference type="RefSeq" id="WP_264843294.1">
    <property type="nucleotide sequence ID" value="NZ_AP025628.1"/>
</dbReference>
<dbReference type="Gene3D" id="3.40.50.720">
    <property type="entry name" value="NAD(P)-binding Rossmann-like Domain"/>
    <property type="match status" value="1"/>
</dbReference>
<dbReference type="GO" id="GO:0050661">
    <property type="term" value="F:NADP binding"/>
    <property type="evidence" value="ECO:0007669"/>
    <property type="project" value="InterPro"/>
</dbReference>
<dbReference type="EMBL" id="AP025628">
    <property type="protein sequence ID" value="BDG59177.1"/>
    <property type="molecule type" value="Genomic_DNA"/>
</dbReference>
<dbReference type="InterPro" id="IPR036291">
    <property type="entry name" value="NAD(P)-bd_dom_sf"/>
</dbReference>
<dbReference type="InterPro" id="IPR008927">
    <property type="entry name" value="6-PGluconate_DH-like_C_sf"/>
</dbReference>
<name>A0AA35CHV1_9FIRM</name>
<reference evidence="3" key="1">
    <citation type="submission" date="2022-03" db="EMBL/GenBank/DDBJ databases">
        <title>Complete genome sequence of Caldinitratiruptor microaerophilus.</title>
        <authorList>
            <person name="Mukaiyama R."/>
            <person name="Nishiyama T."/>
            <person name="Ueda K."/>
        </authorList>
    </citation>
    <scope>NUCLEOTIDE SEQUENCE</scope>
    <source>
        <strain evidence="3">JCM 16183</strain>
    </source>
</reference>
<feature type="domain" description="Phosphogluconate dehydrogenase NAD-binding putative C-terminal" evidence="2">
    <location>
        <begin position="196"/>
        <end position="266"/>
    </location>
</feature>
<organism evidence="3 4">
    <name type="scientific">Caldinitratiruptor microaerophilus</name>
    <dbReference type="NCBI Taxonomy" id="671077"/>
    <lineage>
        <taxon>Bacteria</taxon>
        <taxon>Bacillati</taxon>
        <taxon>Bacillota</taxon>
        <taxon>Clostridia</taxon>
        <taxon>Eubacteriales</taxon>
        <taxon>Symbiobacteriaceae</taxon>
        <taxon>Caldinitratiruptor</taxon>
    </lineage>
</organism>
<dbReference type="SUPFAM" id="SSF51735">
    <property type="entry name" value="NAD(P)-binding Rossmann-fold domains"/>
    <property type="match status" value="1"/>
</dbReference>
<dbReference type="InterPro" id="IPR015814">
    <property type="entry name" value="Pgluconate_DH_NAD-bd_C"/>
</dbReference>
<dbReference type="Pfam" id="PF09130">
    <property type="entry name" value="DUF1932"/>
    <property type="match status" value="1"/>
</dbReference>
<dbReference type="Pfam" id="PF03446">
    <property type="entry name" value="NAD_binding_2"/>
    <property type="match status" value="1"/>
</dbReference>
<dbReference type="InterPro" id="IPR013328">
    <property type="entry name" value="6PGD_dom2"/>
</dbReference>
<dbReference type="PANTHER" id="PTHR43580">
    <property type="entry name" value="OXIDOREDUCTASE GLYR1-RELATED"/>
    <property type="match status" value="1"/>
</dbReference>
<dbReference type="Proteomes" id="UP001163687">
    <property type="component" value="Chromosome"/>
</dbReference>
<evidence type="ECO:0000259" key="1">
    <source>
        <dbReference type="Pfam" id="PF03446"/>
    </source>
</evidence>
<evidence type="ECO:0000313" key="3">
    <source>
        <dbReference type="EMBL" id="BDG59177.1"/>
    </source>
</evidence>
<proteinExistence type="predicted"/>
<sequence length="299" mass="32839">MRNLVVGFLGFGEVGFQFSRGFRKSCDGPILAYDRAQNSAGYGELIRRRAEEVRVALVESPRQLAEDCDILLAAVPAQFAADAAREICPYLSPRHTYLDVSASAPDKKQEMADLIRPTGAAFADLAIIGPVKVLGHQVPILASGRVPDEVYATLTSLGMQIERISDRPGEASAIKLCRSVFTKGLEALLVECAMTARKAKVDRKVLESIQHTLSQQSFLDTANRYITGNSIHADRRVHEVEEAMAMMEAMGVEPLVTRGVLERMRWCRAAGGREHFGGEQPARYEDVVDFYLTKGPGGR</sequence>
<dbReference type="InterPro" id="IPR006115">
    <property type="entry name" value="6PGDH_NADP-bd"/>
</dbReference>
<feature type="domain" description="6-phosphogluconate dehydrogenase NADP-binding" evidence="1">
    <location>
        <begin position="6"/>
        <end position="132"/>
    </location>
</feature>
<dbReference type="Gene3D" id="1.10.1040.10">
    <property type="entry name" value="N-(1-d-carboxylethyl)-l-norvaline Dehydrogenase, domain 2"/>
    <property type="match status" value="1"/>
</dbReference>
<dbReference type="AlphaFoldDB" id="A0AA35CHV1"/>
<accession>A0AA35CHV1</accession>
<gene>
    <name evidence="3" type="ORF">caldi_02670</name>
</gene>